<dbReference type="Proteomes" id="UP000829196">
    <property type="component" value="Unassembled WGS sequence"/>
</dbReference>
<sequence length="67" mass="7078">MREPWRGSIEVPNSPLCESSWFLLSSTTSSLLPLPPAPTNRPPTDSPATAPHSPATTGLLFSPPSPP</sequence>
<dbReference type="AlphaFoldDB" id="A0A8T3AM22"/>
<accession>A0A8T3AM22</accession>
<comment type="caution">
    <text evidence="2">The sequence shown here is derived from an EMBL/GenBank/DDBJ whole genome shotgun (WGS) entry which is preliminary data.</text>
</comment>
<evidence type="ECO:0000313" key="3">
    <source>
        <dbReference type="Proteomes" id="UP000829196"/>
    </source>
</evidence>
<proteinExistence type="predicted"/>
<protein>
    <submittedName>
        <fullName evidence="2">Uncharacterized protein</fullName>
    </submittedName>
</protein>
<reference evidence="2" key="1">
    <citation type="journal article" date="2022" name="Front. Genet.">
        <title>Chromosome-Scale Assembly of the Dendrobium nobile Genome Provides Insights Into the Molecular Mechanism of the Biosynthesis of the Medicinal Active Ingredient of Dendrobium.</title>
        <authorList>
            <person name="Xu Q."/>
            <person name="Niu S.-C."/>
            <person name="Li K.-L."/>
            <person name="Zheng P.-J."/>
            <person name="Zhang X.-J."/>
            <person name="Jia Y."/>
            <person name="Liu Y."/>
            <person name="Niu Y.-X."/>
            <person name="Yu L.-H."/>
            <person name="Chen D.-F."/>
            <person name="Zhang G.-Q."/>
        </authorList>
    </citation>
    <scope>NUCLEOTIDE SEQUENCE</scope>
    <source>
        <tissue evidence="2">Leaf</tissue>
    </source>
</reference>
<name>A0A8T3AM22_DENNO</name>
<organism evidence="2 3">
    <name type="scientific">Dendrobium nobile</name>
    <name type="common">Orchid</name>
    <dbReference type="NCBI Taxonomy" id="94219"/>
    <lineage>
        <taxon>Eukaryota</taxon>
        <taxon>Viridiplantae</taxon>
        <taxon>Streptophyta</taxon>
        <taxon>Embryophyta</taxon>
        <taxon>Tracheophyta</taxon>
        <taxon>Spermatophyta</taxon>
        <taxon>Magnoliopsida</taxon>
        <taxon>Liliopsida</taxon>
        <taxon>Asparagales</taxon>
        <taxon>Orchidaceae</taxon>
        <taxon>Epidendroideae</taxon>
        <taxon>Malaxideae</taxon>
        <taxon>Dendrobiinae</taxon>
        <taxon>Dendrobium</taxon>
    </lineage>
</organism>
<feature type="region of interest" description="Disordered" evidence="1">
    <location>
        <begin position="31"/>
        <end position="67"/>
    </location>
</feature>
<evidence type="ECO:0000256" key="1">
    <source>
        <dbReference type="SAM" id="MobiDB-lite"/>
    </source>
</evidence>
<keyword evidence="3" id="KW-1185">Reference proteome</keyword>
<dbReference type="EMBL" id="JAGYWB010000016">
    <property type="protein sequence ID" value="KAI0496862.1"/>
    <property type="molecule type" value="Genomic_DNA"/>
</dbReference>
<gene>
    <name evidence="2" type="ORF">KFK09_023186</name>
</gene>
<evidence type="ECO:0000313" key="2">
    <source>
        <dbReference type="EMBL" id="KAI0496862.1"/>
    </source>
</evidence>
<feature type="compositionally biased region" description="Pro residues" evidence="1">
    <location>
        <begin position="33"/>
        <end position="45"/>
    </location>
</feature>